<accession>F7VCP9</accession>
<proteinExistence type="predicted"/>
<dbReference type="AlphaFoldDB" id="F7VCP9"/>
<dbReference type="Proteomes" id="UP000004319">
    <property type="component" value="Unassembled WGS sequence"/>
</dbReference>
<name>F7VCP9_9PROT</name>
<protein>
    <submittedName>
        <fullName evidence="1">Uncharacterized protein</fullName>
    </submittedName>
</protein>
<gene>
    <name evidence="1" type="ORF">ATPR_1148</name>
</gene>
<dbReference type="EMBL" id="BABS01000024">
    <property type="protein sequence ID" value="GAA08144.1"/>
    <property type="molecule type" value="Genomic_DNA"/>
</dbReference>
<comment type="caution">
    <text evidence="1">The sequence shown here is derived from an EMBL/GenBank/DDBJ whole genome shotgun (WGS) entry which is preliminary data.</text>
</comment>
<evidence type="ECO:0000313" key="2">
    <source>
        <dbReference type="Proteomes" id="UP000004319"/>
    </source>
</evidence>
<sequence>MIDRPTLTQKAAAFIGNQRELFETVAQVGPVFFWRLSVQNFRPDCPALSLQIRLYQP</sequence>
<reference evidence="1 2" key="1">
    <citation type="journal article" date="2011" name="Biochem. Biophys. Res. Commun.">
        <title>Increased number of Arginine-based salt bridges contributes to the thermotolerance of thermotolerant acetic acid bacteria, Acetobacter tropicalis SKU1100.</title>
        <authorList>
            <person name="Matsutani M."/>
            <person name="Hirakawa H."/>
            <person name="Nishikura M."/>
            <person name="Soemphol W."/>
            <person name="Ali I.A.I."/>
            <person name="Yakushi T."/>
            <person name="Matsushita K."/>
        </authorList>
    </citation>
    <scope>NUCLEOTIDE SEQUENCE [LARGE SCALE GENOMIC DNA]</scope>
    <source>
        <strain evidence="1 2">NBRC 101654</strain>
    </source>
</reference>
<organism evidence="1 2">
    <name type="scientific">Acetobacter tropicalis NBRC 101654</name>
    <dbReference type="NCBI Taxonomy" id="749388"/>
    <lineage>
        <taxon>Bacteria</taxon>
        <taxon>Pseudomonadati</taxon>
        <taxon>Pseudomonadota</taxon>
        <taxon>Alphaproteobacteria</taxon>
        <taxon>Acetobacterales</taxon>
        <taxon>Acetobacteraceae</taxon>
        <taxon>Acetobacter</taxon>
    </lineage>
</organism>
<evidence type="ECO:0000313" key="1">
    <source>
        <dbReference type="EMBL" id="GAA08144.1"/>
    </source>
</evidence>